<evidence type="ECO:0000256" key="1">
    <source>
        <dbReference type="SAM" id="Coils"/>
    </source>
</evidence>
<evidence type="ECO:0000313" key="4">
    <source>
        <dbReference type="Proteomes" id="UP001224775"/>
    </source>
</evidence>
<reference evidence="3" key="1">
    <citation type="submission" date="2023-06" db="EMBL/GenBank/DDBJ databases">
        <title>Survivors Of The Sea: Transcriptome response of Skeletonema marinoi to long-term dormancy.</title>
        <authorList>
            <person name="Pinder M.I.M."/>
            <person name="Kourtchenko O."/>
            <person name="Robertson E.K."/>
            <person name="Larsson T."/>
            <person name="Maumus F."/>
            <person name="Osuna-Cruz C.M."/>
            <person name="Vancaester E."/>
            <person name="Stenow R."/>
            <person name="Vandepoele K."/>
            <person name="Ploug H."/>
            <person name="Bruchert V."/>
            <person name="Godhe A."/>
            <person name="Topel M."/>
        </authorList>
    </citation>
    <scope>NUCLEOTIDE SEQUENCE</scope>
    <source>
        <strain evidence="3">R05AC</strain>
    </source>
</reference>
<evidence type="ECO:0000313" key="3">
    <source>
        <dbReference type="EMBL" id="KAK1741875.1"/>
    </source>
</evidence>
<name>A0AAD8YB76_9STRA</name>
<feature type="coiled-coil region" evidence="1">
    <location>
        <begin position="44"/>
        <end position="71"/>
    </location>
</feature>
<accession>A0AAD8YB76</accession>
<feature type="region of interest" description="Disordered" evidence="2">
    <location>
        <begin position="110"/>
        <end position="152"/>
    </location>
</feature>
<dbReference type="EMBL" id="JATAAI010000012">
    <property type="protein sequence ID" value="KAK1741875.1"/>
    <property type="molecule type" value="Genomic_DNA"/>
</dbReference>
<organism evidence="3 4">
    <name type="scientific">Skeletonema marinoi</name>
    <dbReference type="NCBI Taxonomy" id="267567"/>
    <lineage>
        <taxon>Eukaryota</taxon>
        <taxon>Sar</taxon>
        <taxon>Stramenopiles</taxon>
        <taxon>Ochrophyta</taxon>
        <taxon>Bacillariophyta</taxon>
        <taxon>Coscinodiscophyceae</taxon>
        <taxon>Thalassiosirophycidae</taxon>
        <taxon>Thalassiosirales</taxon>
        <taxon>Skeletonemataceae</taxon>
        <taxon>Skeletonema</taxon>
        <taxon>Skeletonema marinoi-dohrnii complex</taxon>
    </lineage>
</organism>
<feature type="compositionally biased region" description="Polar residues" evidence="2">
    <location>
        <begin position="110"/>
        <end position="124"/>
    </location>
</feature>
<dbReference type="Proteomes" id="UP001224775">
    <property type="component" value="Unassembled WGS sequence"/>
</dbReference>
<sequence length="200" mass="21782">MMLSSCEHSLDLDDSISTITIESSHCHGERNQFDQQMSELRLVNASLSNTVTRLSSALQEKEETILDMQEAHESKMLDMLKTKLSNTSVSAPAPVSCTCRCVSPSTTTQGNNHNFSASDQQDVSKASKKTEAEANAKVGKGRNGKSNKMSWRKTGMSCCGRSVFSKINIRASLSLWSVPKVVVASFCDTSDDENMSSLTS</sequence>
<evidence type="ECO:0000256" key="2">
    <source>
        <dbReference type="SAM" id="MobiDB-lite"/>
    </source>
</evidence>
<comment type="caution">
    <text evidence="3">The sequence shown here is derived from an EMBL/GenBank/DDBJ whole genome shotgun (WGS) entry which is preliminary data.</text>
</comment>
<keyword evidence="1" id="KW-0175">Coiled coil</keyword>
<proteinExistence type="predicted"/>
<keyword evidence="4" id="KW-1185">Reference proteome</keyword>
<gene>
    <name evidence="3" type="ORF">QTG54_007448</name>
</gene>
<protein>
    <submittedName>
        <fullName evidence="3">Uncharacterized protein</fullName>
    </submittedName>
</protein>
<dbReference type="AlphaFoldDB" id="A0AAD8YB76"/>